<dbReference type="InterPro" id="IPR045758">
    <property type="entry name" value="AdeT1/2"/>
</dbReference>
<dbReference type="InterPro" id="IPR038404">
    <property type="entry name" value="TRAP_DctP_sf"/>
</dbReference>
<comment type="caution">
    <text evidence="2">The sequence shown here is derived from an EMBL/GenBank/DDBJ whole genome shotgun (WGS) entry which is preliminary data.</text>
</comment>
<dbReference type="AlphaFoldDB" id="A0A9Q3UPU2"/>
<organism evidence="2 3">
    <name type="scientific">Alloalcanivorax marinus</name>
    <dbReference type="NCBI Taxonomy" id="1177169"/>
    <lineage>
        <taxon>Bacteria</taxon>
        <taxon>Pseudomonadati</taxon>
        <taxon>Pseudomonadota</taxon>
        <taxon>Gammaproteobacteria</taxon>
        <taxon>Oceanospirillales</taxon>
        <taxon>Alcanivoracaceae</taxon>
        <taxon>Alloalcanivorax</taxon>
    </lineage>
</organism>
<gene>
    <name evidence="2" type="ORF">LL252_12625</name>
</gene>
<dbReference type="Pfam" id="PF19582">
    <property type="entry name" value="AdeT1_2"/>
    <property type="match status" value="1"/>
</dbReference>
<dbReference type="SUPFAM" id="SSF53850">
    <property type="entry name" value="Periplasmic binding protein-like II"/>
    <property type="match status" value="1"/>
</dbReference>
<reference evidence="2" key="1">
    <citation type="submission" date="2021-10" db="EMBL/GenBank/DDBJ databases">
        <title>The diversity and Nitrogen Metabolism of Culturable Nitrate-Utilizing Bacteria Within the Oxygen Minimum Zone of the Changjiang (Yangtze River)Estuary.</title>
        <authorList>
            <person name="Zhang D."/>
            <person name="Zheng J."/>
            <person name="Liu S."/>
            <person name="He W."/>
        </authorList>
    </citation>
    <scope>NUCLEOTIDE SEQUENCE</scope>
    <source>
        <strain evidence="2">FXH-223</strain>
    </source>
</reference>
<feature type="chain" id="PRO_5040127119" evidence="1">
    <location>
        <begin position="27"/>
        <end position="348"/>
    </location>
</feature>
<sequence>MKALPLSTLLILVAALAGPLAGSAGADERPLRERLADRRNVDICIWDLVGRHGPIFTAAQDQTTRFLQYGITVNLEPYTNEAVMVEELKAGRCDAALMTGMRARLFNQYTGTIDSIGGLPTQEHLRMLLKVLADPRSAPRMTQGEYVILGVAPAGGAYIFVNDKRINTLGKAAGKKVAVLDYDPVQAEMVGDLGAAPVPTDIVHAPGLFNNGVVDVLAAPLAAYQLMELYKGMDPDGGIIDYPLAQVTLQLVGHKDRVSPELAQITRELFFQSYDDFLGRVRQETKVVPQHWFVTIPDEDKREYEVMMREARQELRERGYYSADMLVLQKKIRCKLDNTRAECSAPVQ</sequence>
<evidence type="ECO:0000313" key="2">
    <source>
        <dbReference type="EMBL" id="MCC4309414.1"/>
    </source>
</evidence>
<evidence type="ECO:0000256" key="1">
    <source>
        <dbReference type="SAM" id="SignalP"/>
    </source>
</evidence>
<dbReference type="Gene3D" id="3.40.190.170">
    <property type="entry name" value="Bacterial extracellular solute-binding protein, family 7"/>
    <property type="match status" value="1"/>
</dbReference>
<name>A0A9Q3UPU2_9GAMM</name>
<accession>A0A9Q3UPU2</accession>
<dbReference type="RefSeq" id="WP_228234255.1">
    <property type="nucleotide sequence ID" value="NZ_JAJGNA010000016.1"/>
</dbReference>
<protein>
    <submittedName>
        <fullName evidence="2">DUF6091 family protein</fullName>
    </submittedName>
</protein>
<feature type="signal peptide" evidence="1">
    <location>
        <begin position="1"/>
        <end position="26"/>
    </location>
</feature>
<proteinExistence type="predicted"/>
<dbReference type="EMBL" id="JAJGNA010000016">
    <property type="protein sequence ID" value="MCC4309414.1"/>
    <property type="molecule type" value="Genomic_DNA"/>
</dbReference>
<dbReference type="Proteomes" id="UP001108027">
    <property type="component" value="Unassembled WGS sequence"/>
</dbReference>
<keyword evidence="1" id="KW-0732">Signal</keyword>
<evidence type="ECO:0000313" key="3">
    <source>
        <dbReference type="Proteomes" id="UP001108027"/>
    </source>
</evidence>
<keyword evidence="3" id="KW-1185">Reference proteome</keyword>